<dbReference type="Pfam" id="PF00135">
    <property type="entry name" value="COesterase"/>
    <property type="match status" value="1"/>
</dbReference>
<comment type="caution">
    <text evidence="5">The sequence shown here is derived from an EMBL/GenBank/DDBJ whole genome shotgun (WGS) entry which is preliminary data.</text>
</comment>
<dbReference type="InterPro" id="IPR029058">
    <property type="entry name" value="AB_hydrolase_fold"/>
</dbReference>
<feature type="signal peptide" evidence="3">
    <location>
        <begin position="1"/>
        <end position="25"/>
    </location>
</feature>
<organism evidence="5 6">
    <name type="scientific">Patellaria atrata CBS 101060</name>
    <dbReference type="NCBI Taxonomy" id="1346257"/>
    <lineage>
        <taxon>Eukaryota</taxon>
        <taxon>Fungi</taxon>
        <taxon>Dikarya</taxon>
        <taxon>Ascomycota</taxon>
        <taxon>Pezizomycotina</taxon>
        <taxon>Dothideomycetes</taxon>
        <taxon>Dothideomycetes incertae sedis</taxon>
        <taxon>Patellariales</taxon>
        <taxon>Patellariaceae</taxon>
        <taxon>Patellaria</taxon>
    </lineage>
</organism>
<gene>
    <name evidence="5" type="ORF">M501DRAFT_1032152</name>
</gene>
<dbReference type="Proteomes" id="UP000799429">
    <property type="component" value="Unassembled WGS sequence"/>
</dbReference>
<evidence type="ECO:0000259" key="4">
    <source>
        <dbReference type="Pfam" id="PF00135"/>
    </source>
</evidence>
<dbReference type="SUPFAM" id="SSF53474">
    <property type="entry name" value="alpha/beta-Hydrolases"/>
    <property type="match status" value="1"/>
</dbReference>
<name>A0A9P4S8U2_9PEZI</name>
<proteinExistence type="inferred from homology"/>
<sequence length="690" mass="75288">MSPKAFGTDFRCFALLLSLVVSVSAIVASPDTVQSDISVLIHNDLYGELSVRKGATLVVHEPKTIIGAISTCAAFNEVLWTPTLYNATFDGNSFLGFLAYNSGDDRFWISSTSNSSCRTISASGRIRSSRCTVKYPVLCTQSAPASYLNAIDTSEKWQVTVNSAGQRITGFRDKYSFRFQGIRYASQPERFTHSTPYHTKGNFSALAFSPPCMQRYCPGSSCSEDCLFLNIWSPRLPSSSASFKSLKPILVWFHGGAFTGGTGSDPTFDGSSFVSRGDVVVVTVNYRLSTLGFLVLDDGVTKGNFGIGDQITALEWLKVHAKDFGGDPERITVAGQSAGAASVRALLGSPRAKGLFHAGIMMSSLGGYAYATTYSEYYSLPDAVTTVTNPFLEATGCTGEDKLECLRGIDALEIQTKGYEIRFVVQDGEYVTYPRLPLSKNSTALKVPMIIGWMRDDGAAMISYPKNITSASDFIASQGLPASLVASSSVFPLPSGPDTIQNIFNLTARIATDAEFRCLGQATAYAGVRNSVFPNVWVYEFDRAYQIPEWSPNDPNCKPPPTTSHPLGDPAREYFKCHSGDLLSVFGTLSRQSLPDRDDHDIPFSQRVLDSFAAFVRTHDPNPDPEFLEARGFVNTMGAVEEDGRWVEVEGRGEMGLRMMALAGRGEGGMKTWREREQCEVLGLGNEYYL</sequence>
<dbReference type="PROSITE" id="PS00122">
    <property type="entry name" value="CARBOXYLESTERASE_B_1"/>
    <property type="match status" value="1"/>
</dbReference>
<reference evidence="5" key="1">
    <citation type="journal article" date="2020" name="Stud. Mycol.">
        <title>101 Dothideomycetes genomes: a test case for predicting lifestyles and emergence of pathogens.</title>
        <authorList>
            <person name="Haridas S."/>
            <person name="Albert R."/>
            <person name="Binder M."/>
            <person name="Bloem J."/>
            <person name="Labutti K."/>
            <person name="Salamov A."/>
            <person name="Andreopoulos B."/>
            <person name="Baker S."/>
            <person name="Barry K."/>
            <person name="Bills G."/>
            <person name="Bluhm B."/>
            <person name="Cannon C."/>
            <person name="Castanera R."/>
            <person name="Culley D."/>
            <person name="Daum C."/>
            <person name="Ezra D."/>
            <person name="Gonzalez J."/>
            <person name="Henrissat B."/>
            <person name="Kuo A."/>
            <person name="Liang C."/>
            <person name="Lipzen A."/>
            <person name="Lutzoni F."/>
            <person name="Magnuson J."/>
            <person name="Mondo S."/>
            <person name="Nolan M."/>
            <person name="Ohm R."/>
            <person name="Pangilinan J."/>
            <person name="Park H.-J."/>
            <person name="Ramirez L."/>
            <person name="Alfaro M."/>
            <person name="Sun H."/>
            <person name="Tritt A."/>
            <person name="Yoshinaga Y."/>
            <person name="Zwiers L.-H."/>
            <person name="Turgeon B."/>
            <person name="Goodwin S."/>
            <person name="Spatafora J."/>
            <person name="Crous P."/>
            <person name="Grigoriev I."/>
        </authorList>
    </citation>
    <scope>NUCLEOTIDE SEQUENCE</scope>
    <source>
        <strain evidence="5">CBS 101060</strain>
    </source>
</reference>
<evidence type="ECO:0000256" key="3">
    <source>
        <dbReference type="RuleBase" id="RU361235"/>
    </source>
</evidence>
<feature type="domain" description="Carboxylesterase type B" evidence="4">
    <location>
        <begin position="177"/>
        <end position="623"/>
    </location>
</feature>
<dbReference type="AlphaFoldDB" id="A0A9P4S8U2"/>
<keyword evidence="3" id="KW-0732">Signal</keyword>
<dbReference type="EC" id="3.1.1.-" evidence="3"/>
<evidence type="ECO:0000256" key="2">
    <source>
        <dbReference type="ARBA" id="ARBA00022801"/>
    </source>
</evidence>
<accession>A0A9P4S8U2</accession>
<evidence type="ECO:0000256" key="1">
    <source>
        <dbReference type="ARBA" id="ARBA00005964"/>
    </source>
</evidence>
<evidence type="ECO:0000313" key="5">
    <source>
        <dbReference type="EMBL" id="KAF2838201.1"/>
    </source>
</evidence>
<protein>
    <recommendedName>
        <fullName evidence="3">Carboxylic ester hydrolase</fullName>
        <ecNumber evidence="3">3.1.1.-</ecNumber>
    </recommendedName>
</protein>
<dbReference type="Gene3D" id="3.40.50.1820">
    <property type="entry name" value="alpha/beta hydrolase"/>
    <property type="match status" value="1"/>
</dbReference>
<dbReference type="PANTHER" id="PTHR43142:SF3">
    <property type="entry name" value="PUTATIVE (AFU_ORTHOLOGUE AFUA_3G09070)-RELATED"/>
    <property type="match status" value="1"/>
</dbReference>
<comment type="similarity">
    <text evidence="1 3">Belongs to the type-B carboxylesterase/lipase family.</text>
</comment>
<dbReference type="InterPro" id="IPR019819">
    <property type="entry name" value="Carboxylesterase_B_CS"/>
</dbReference>
<evidence type="ECO:0000313" key="6">
    <source>
        <dbReference type="Proteomes" id="UP000799429"/>
    </source>
</evidence>
<dbReference type="InterPro" id="IPR019826">
    <property type="entry name" value="Carboxylesterase_B_AS"/>
</dbReference>
<dbReference type="OrthoDB" id="408631at2759"/>
<dbReference type="GO" id="GO:0016787">
    <property type="term" value="F:hydrolase activity"/>
    <property type="evidence" value="ECO:0007669"/>
    <property type="project" value="UniProtKB-KW"/>
</dbReference>
<dbReference type="PANTHER" id="PTHR43142">
    <property type="entry name" value="CARBOXYLIC ESTER HYDROLASE"/>
    <property type="match status" value="1"/>
</dbReference>
<dbReference type="InterPro" id="IPR002018">
    <property type="entry name" value="CarbesteraseB"/>
</dbReference>
<dbReference type="PROSITE" id="PS00941">
    <property type="entry name" value="CARBOXYLESTERASE_B_2"/>
    <property type="match status" value="1"/>
</dbReference>
<keyword evidence="2 3" id="KW-0378">Hydrolase</keyword>
<dbReference type="EMBL" id="MU006097">
    <property type="protein sequence ID" value="KAF2838201.1"/>
    <property type="molecule type" value="Genomic_DNA"/>
</dbReference>
<keyword evidence="6" id="KW-1185">Reference proteome</keyword>
<feature type="chain" id="PRO_5040543509" description="Carboxylic ester hydrolase" evidence="3">
    <location>
        <begin position="26"/>
        <end position="690"/>
    </location>
</feature>